<dbReference type="EMBL" id="CP012117">
    <property type="protein sequence ID" value="ANP26643.1"/>
    <property type="molecule type" value="Genomic_DNA"/>
</dbReference>
<proteinExistence type="predicted"/>
<dbReference type="AlphaFoldDB" id="A0A1B0ZFD4"/>
<sequence length="116" mass="11888">MHYDIDPEASGHIIESAVSIVEDLSIAVDETNSAISTTGSALQHSPASQPAMMSFLQDIVMISVKSSQGQAFNTINCTIDALTSYLEGDATMSSNASSADASIGATDMPGVSTNGS</sequence>
<dbReference type="InterPro" id="IPR045436">
    <property type="entry name" value="DUF6507"/>
</dbReference>
<dbReference type="Pfam" id="PF20117">
    <property type="entry name" value="DUF6507"/>
    <property type="match status" value="1"/>
</dbReference>
<name>A0A1B0ZFD4_9MICO</name>
<evidence type="ECO:0000313" key="2">
    <source>
        <dbReference type="EMBL" id="ANP26643.1"/>
    </source>
</evidence>
<accession>A0A1B0ZFD4</accession>
<organism evidence="2 3">
    <name type="scientific">Dermabacter vaginalis</name>
    <dbReference type="NCBI Taxonomy" id="1630135"/>
    <lineage>
        <taxon>Bacteria</taxon>
        <taxon>Bacillati</taxon>
        <taxon>Actinomycetota</taxon>
        <taxon>Actinomycetes</taxon>
        <taxon>Micrococcales</taxon>
        <taxon>Dermabacteraceae</taxon>
        <taxon>Dermabacter</taxon>
    </lineage>
</organism>
<dbReference type="Proteomes" id="UP000092596">
    <property type="component" value="Chromosome"/>
</dbReference>
<dbReference type="STRING" id="1630135.DAD186_00840"/>
<evidence type="ECO:0000313" key="3">
    <source>
        <dbReference type="Proteomes" id="UP000092596"/>
    </source>
</evidence>
<gene>
    <name evidence="2" type="ORF">DAD186_00840</name>
</gene>
<evidence type="ECO:0000256" key="1">
    <source>
        <dbReference type="SAM" id="MobiDB-lite"/>
    </source>
</evidence>
<dbReference type="KEGG" id="dva:DAD186_00840"/>
<evidence type="ECO:0008006" key="4">
    <source>
        <dbReference type="Google" id="ProtNLM"/>
    </source>
</evidence>
<reference evidence="2 3" key="1">
    <citation type="submission" date="2015-06" db="EMBL/GenBank/DDBJ databases">
        <title>Investigation of pathophysiology for high-risk pregnancy and development of treatment modality based on it.</title>
        <authorList>
            <person name="Kim B.-C."/>
            <person name="Lim S."/>
        </authorList>
    </citation>
    <scope>NUCLEOTIDE SEQUENCE [LARGE SCALE GENOMIC DNA]</scope>
    <source>
        <strain evidence="2 3">AD1-86</strain>
    </source>
</reference>
<dbReference type="RefSeq" id="WP_065247042.1">
    <property type="nucleotide sequence ID" value="NZ_CP012117.1"/>
</dbReference>
<protein>
    <recommendedName>
        <fullName evidence="4">WXG100 family type VII secretion target</fullName>
    </recommendedName>
</protein>
<feature type="region of interest" description="Disordered" evidence="1">
    <location>
        <begin position="92"/>
        <end position="116"/>
    </location>
</feature>